<dbReference type="Pfam" id="PF20684">
    <property type="entry name" value="Fung_rhodopsin"/>
    <property type="match status" value="1"/>
</dbReference>
<comment type="similarity">
    <text evidence="5">Belongs to the SAT4 family.</text>
</comment>
<feature type="compositionally biased region" description="Polar residues" evidence="6">
    <location>
        <begin position="333"/>
        <end position="345"/>
    </location>
</feature>
<feature type="transmembrane region" description="Helical" evidence="7">
    <location>
        <begin position="171"/>
        <end position="191"/>
    </location>
</feature>
<evidence type="ECO:0000256" key="6">
    <source>
        <dbReference type="SAM" id="MobiDB-lite"/>
    </source>
</evidence>
<organism evidence="9 10">
    <name type="scientific">Collybiopsis confluens</name>
    <dbReference type="NCBI Taxonomy" id="2823264"/>
    <lineage>
        <taxon>Eukaryota</taxon>
        <taxon>Fungi</taxon>
        <taxon>Dikarya</taxon>
        <taxon>Basidiomycota</taxon>
        <taxon>Agaricomycotina</taxon>
        <taxon>Agaricomycetes</taxon>
        <taxon>Agaricomycetidae</taxon>
        <taxon>Agaricales</taxon>
        <taxon>Marasmiineae</taxon>
        <taxon>Omphalotaceae</taxon>
        <taxon>Collybiopsis</taxon>
    </lineage>
</organism>
<evidence type="ECO:0000313" key="9">
    <source>
        <dbReference type="EMBL" id="KAF5392699.1"/>
    </source>
</evidence>
<evidence type="ECO:0000256" key="3">
    <source>
        <dbReference type="ARBA" id="ARBA00022989"/>
    </source>
</evidence>
<dbReference type="PANTHER" id="PTHR33048:SF19">
    <property type="entry name" value="MEMBRANE PROTEIN PTH11-LIKE, PUTATIVE (AFU_ORTHOLOGUE AFUA_1G14080)-RELATED"/>
    <property type="match status" value="1"/>
</dbReference>
<feature type="region of interest" description="Disordered" evidence="6">
    <location>
        <begin position="320"/>
        <end position="345"/>
    </location>
</feature>
<dbReference type="PANTHER" id="PTHR33048">
    <property type="entry name" value="PTH11-LIKE INTEGRAL MEMBRANE PROTEIN (AFU_ORTHOLOGUE AFUA_5G11245)"/>
    <property type="match status" value="1"/>
</dbReference>
<feature type="transmembrane region" description="Helical" evidence="7">
    <location>
        <begin position="63"/>
        <end position="81"/>
    </location>
</feature>
<gene>
    <name evidence="9" type="ORF">D9757_001007</name>
</gene>
<evidence type="ECO:0000313" key="10">
    <source>
        <dbReference type="Proteomes" id="UP000518752"/>
    </source>
</evidence>
<dbReference type="InterPro" id="IPR049326">
    <property type="entry name" value="Rhodopsin_dom_fungi"/>
</dbReference>
<evidence type="ECO:0000256" key="4">
    <source>
        <dbReference type="ARBA" id="ARBA00023136"/>
    </source>
</evidence>
<name>A0A8H5HZY3_9AGAR</name>
<proteinExistence type="inferred from homology"/>
<evidence type="ECO:0000256" key="2">
    <source>
        <dbReference type="ARBA" id="ARBA00022692"/>
    </source>
</evidence>
<dbReference type="AlphaFoldDB" id="A0A8H5HZY3"/>
<feature type="transmembrane region" description="Helical" evidence="7">
    <location>
        <begin position="93"/>
        <end position="112"/>
    </location>
</feature>
<feature type="transmembrane region" description="Helical" evidence="7">
    <location>
        <begin position="133"/>
        <end position="151"/>
    </location>
</feature>
<reference evidence="9 10" key="1">
    <citation type="journal article" date="2020" name="ISME J.">
        <title>Uncovering the hidden diversity of litter-decomposition mechanisms in mushroom-forming fungi.</title>
        <authorList>
            <person name="Floudas D."/>
            <person name="Bentzer J."/>
            <person name="Ahren D."/>
            <person name="Johansson T."/>
            <person name="Persson P."/>
            <person name="Tunlid A."/>
        </authorList>
    </citation>
    <scope>NUCLEOTIDE SEQUENCE [LARGE SCALE GENOMIC DNA]</scope>
    <source>
        <strain evidence="9 10">CBS 406.79</strain>
    </source>
</reference>
<keyword evidence="10" id="KW-1185">Reference proteome</keyword>
<comment type="caution">
    <text evidence="9">The sequence shown here is derived from an EMBL/GenBank/DDBJ whole genome shotgun (WGS) entry which is preliminary data.</text>
</comment>
<evidence type="ECO:0000259" key="8">
    <source>
        <dbReference type="Pfam" id="PF20684"/>
    </source>
</evidence>
<dbReference type="GO" id="GO:0016020">
    <property type="term" value="C:membrane"/>
    <property type="evidence" value="ECO:0007669"/>
    <property type="project" value="UniProtKB-SubCell"/>
</dbReference>
<evidence type="ECO:0000256" key="5">
    <source>
        <dbReference type="ARBA" id="ARBA00038359"/>
    </source>
</evidence>
<sequence length="345" mass="38521">MGALAIKHSQTNEVLFAIQLTKMIVSLEVKRVFSTVFLGVAQFMTVARIYIRYRNERLWWDDAWAFLAMILTVLLVVGIFLSNDHDADYNRDAAIIQSWLTMIAYTTGSWAARISMMLSTVRLIPTVFTLRRISEWAFISLLLMGISVLAAKLSFCASDLSWYERSNPVCLILAYIVADGMLIAIPLRLLYRISLPRKQRRMLLLMFGANIVTSMMAILYAVLFLSSCLGLLTLVTKIEAGVALIVANLAILTPYVYRLVNSEGDFDSKPNTYYRSFQPDGRVVLRRVSDIAPAPVIRQNDATGQLTTVYPTGATTASGNKGDADSCLHQHSFGPSNSYTTRESD</sequence>
<dbReference type="OrthoDB" id="3229610at2759"/>
<feature type="transmembrane region" description="Helical" evidence="7">
    <location>
        <begin position="32"/>
        <end position="51"/>
    </location>
</feature>
<feature type="domain" description="Rhodopsin" evidence="8">
    <location>
        <begin position="47"/>
        <end position="256"/>
    </location>
</feature>
<dbReference type="Proteomes" id="UP000518752">
    <property type="component" value="Unassembled WGS sequence"/>
</dbReference>
<keyword evidence="4 7" id="KW-0472">Membrane</keyword>
<accession>A0A8H5HZY3</accession>
<feature type="transmembrane region" description="Helical" evidence="7">
    <location>
        <begin position="203"/>
        <end position="234"/>
    </location>
</feature>
<evidence type="ECO:0000256" key="1">
    <source>
        <dbReference type="ARBA" id="ARBA00004141"/>
    </source>
</evidence>
<dbReference type="InterPro" id="IPR052337">
    <property type="entry name" value="SAT4-like"/>
</dbReference>
<comment type="subcellular location">
    <subcellularLocation>
        <location evidence="1">Membrane</location>
        <topology evidence="1">Multi-pass membrane protein</topology>
    </subcellularLocation>
</comment>
<dbReference type="EMBL" id="JAACJN010000004">
    <property type="protein sequence ID" value="KAF5392699.1"/>
    <property type="molecule type" value="Genomic_DNA"/>
</dbReference>
<evidence type="ECO:0000256" key="7">
    <source>
        <dbReference type="SAM" id="Phobius"/>
    </source>
</evidence>
<protein>
    <recommendedName>
        <fullName evidence="8">Rhodopsin domain-containing protein</fullName>
    </recommendedName>
</protein>
<feature type="transmembrane region" description="Helical" evidence="7">
    <location>
        <begin position="240"/>
        <end position="260"/>
    </location>
</feature>
<keyword evidence="2 7" id="KW-0812">Transmembrane</keyword>
<keyword evidence="3 7" id="KW-1133">Transmembrane helix</keyword>